<dbReference type="Pfam" id="PF00534">
    <property type="entry name" value="Glycos_transf_1"/>
    <property type="match status" value="1"/>
</dbReference>
<evidence type="ECO:0000256" key="2">
    <source>
        <dbReference type="ARBA" id="ARBA00022676"/>
    </source>
</evidence>
<proteinExistence type="inferred from homology"/>
<keyword evidence="7" id="KW-1185">Reference proteome</keyword>
<protein>
    <submittedName>
        <fullName evidence="6">Processive 1,2-diacylglycerol beta-glucosyltransferase</fullName>
    </submittedName>
</protein>
<reference evidence="6 7" key="1">
    <citation type="submission" date="2019-03" db="EMBL/GenBank/DDBJ databases">
        <title>Genomic Encyclopedia of Archaeal and Bacterial Type Strains, Phase II (KMG-II): from individual species to whole genera.</title>
        <authorList>
            <person name="Goeker M."/>
        </authorList>
    </citation>
    <scope>NUCLEOTIDE SEQUENCE [LARGE SCALE GENOMIC DNA]</scope>
    <source>
        <strain evidence="6 7">DSM 24323</strain>
    </source>
</reference>
<dbReference type="Pfam" id="PF06925">
    <property type="entry name" value="MGDG_synth"/>
    <property type="match status" value="1"/>
</dbReference>
<dbReference type="Gene3D" id="3.40.50.2000">
    <property type="entry name" value="Glycogen Phosphorylase B"/>
    <property type="match status" value="1"/>
</dbReference>
<organism evidence="6 7">
    <name type="scientific">Naumannella halotolerans</name>
    <dbReference type="NCBI Taxonomy" id="993414"/>
    <lineage>
        <taxon>Bacteria</taxon>
        <taxon>Bacillati</taxon>
        <taxon>Actinomycetota</taxon>
        <taxon>Actinomycetes</taxon>
        <taxon>Propionibacteriales</taxon>
        <taxon>Propionibacteriaceae</taxon>
        <taxon>Naumannella</taxon>
    </lineage>
</organism>
<dbReference type="InterPro" id="IPR001296">
    <property type="entry name" value="Glyco_trans_1"/>
</dbReference>
<gene>
    <name evidence="6" type="ORF">CLV29_2258</name>
</gene>
<evidence type="ECO:0000313" key="7">
    <source>
        <dbReference type="Proteomes" id="UP000295371"/>
    </source>
</evidence>
<evidence type="ECO:0000256" key="1">
    <source>
        <dbReference type="ARBA" id="ARBA00006962"/>
    </source>
</evidence>
<dbReference type="PANTHER" id="PTHR43025">
    <property type="entry name" value="MONOGALACTOSYLDIACYLGLYCEROL SYNTHASE"/>
    <property type="match status" value="1"/>
</dbReference>
<name>A0A4R7J142_9ACTN</name>
<dbReference type="PANTHER" id="PTHR43025:SF3">
    <property type="entry name" value="MONOGALACTOSYLDIACYLGLYCEROL SYNTHASE 1, CHLOROPLASTIC"/>
    <property type="match status" value="1"/>
</dbReference>
<evidence type="ECO:0000256" key="3">
    <source>
        <dbReference type="ARBA" id="ARBA00022679"/>
    </source>
</evidence>
<comment type="similarity">
    <text evidence="1">Belongs to the glycosyltransferase 28 family.</text>
</comment>
<evidence type="ECO:0000259" key="5">
    <source>
        <dbReference type="Pfam" id="PF06925"/>
    </source>
</evidence>
<comment type="caution">
    <text evidence="6">The sequence shown here is derived from an EMBL/GenBank/DDBJ whole genome shotgun (WGS) entry which is preliminary data.</text>
</comment>
<dbReference type="GO" id="GO:0016020">
    <property type="term" value="C:membrane"/>
    <property type="evidence" value="ECO:0007669"/>
    <property type="project" value="GOC"/>
</dbReference>
<keyword evidence="3 6" id="KW-0808">Transferase</keyword>
<dbReference type="GO" id="GO:0009247">
    <property type="term" value="P:glycolipid biosynthetic process"/>
    <property type="evidence" value="ECO:0007669"/>
    <property type="project" value="InterPro"/>
</dbReference>
<dbReference type="GO" id="GO:0016758">
    <property type="term" value="F:hexosyltransferase activity"/>
    <property type="evidence" value="ECO:0007669"/>
    <property type="project" value="InterPro"/>
</dbReference>
<sequence>MDRKVLILSASVGSGHNSAAAALETVLRNSNDVTQVRRVDVLQTTPDLYRTLYDDAYFKLVEAAPWLVSWQYDLNEPPFKLGGTASIWDRLNTTAISRSIREFHPDLILCTHFLPARLISLLQTRGVLHTRMAVITTDYDFQGLWLPNTFSRFFVAREETRQHLITLGVPADRVATSGIPVRHELGRPVDRPAVLDRFGLSGEVPAVLVSAGAAGGAYATTIVQQLLHRPEPFQAVVVCGHNAELRQQVDALVAGHTDRFTVLGYTTEMPDLMRVCDLFVGKPGGLSASECMAAGLPMALIDPIPGQEERNSDYLLERGAAIRCNYDTTIGWKVGELLGDPERLTRMSAAAAATGRPHAAGTVVSQMLTDTDDSLWISHGAQRSLLLASEDGLAELDASRRVTALHDPESGRSLALITRSQLDSLQRATRTDHPQEMTVDRSRMRGLRSLRVDPFLLLTLHQMLGDRSQMTFSLS</sequence>
<feature type="domain" description="Diacylglycerol glucosyltransferase N-terminal" evidence="5">
    <location>
        <begin position="16"/>
        <end position="181"/>
    </location>
</feature>
<dbReference type="Proteomes" id="UP000295371">
    <property type="component" value="Unassembled WGS sequence"/>
</dbReference>
<keyword evidence="2" id="KW-0328">Glycosyltransferase</keyword>
<accession>A0A4R7J142</accession>
<dbReference type="AlphaFoldDB" id="A0A4R7J142"/>
<evidence type="ECO:0000259" key="4">
    <source>
        <dbReference type="Pfam" id="PF00534"/>
    </source>
</evidence>
<dbReference type="SUPFAM" id="SSF53756">
    <property type="entry name" value="UDP-Glycosyltransferase/glycogen phosphorylase"/>
    <property type="match status" value="1"/>
</dbReference>
<dbReference type="EMBL" id="SOAW01000002">
    <property type="protein sequence ID" value="TDT30852.1"/>
    <property type="molecule type" value="Genomic_DNA"/>
</dbReference>
<dbReference type="InterPro" id="IPR050519">
    <property type="entry name" value="Glycosyltransf_28_UgtP"/>
</dbReference>
<dbReference type="InterPro" id="IPR009695">
    <property type="entry name" value="Diacylglyc_glucosyltr_N"/>
</dbReference>
<feature type="domain" description="Glycosyl transferase family 1" evidence="4">
    <location>
        <begin position="231"/>
        <end position="352"/>
    </location>
</feature>
<dbReference type="RefSeq" id="WP_166649242.1">
    <property type="nucleotide sequence ID" value="NZ_SOAW01000002.1"/>
</dbReference>
<evidence type="ECO:0000313" key="6">
    <source>
        <dbReference type="EMBL" id="TDT30852.1"/>
    </source>
</evidence>